<dbReference type="Gene3D" id="3.40.50.150">
    <property type="entry name" value="Vaccinia Virus protein VP39"/>
    <property type="match status" value="1"/>
</dbReference>
<dbReference type="InterPro" id="IPR029063">
    <property type="entry name" value="SAM-dependent_MTases_sf"/>
</dbReference>
<dbReference type="EMBL" id="BAAAFD010000007">
    <property type="protein sequence ID" value="GAA0857699.1"/>
    <property type="molecule type" value="Genomic_DNA"/>
</dbReference>
<evidence type="ECO:0000259" key="1">
    <source>
        <dbReference type="Pfam" id="PF13649"/>
    </source>
</evidence>
<proteinExistence type="predicted"/>
<dbReference type="SUPFAM" id="SSF53335">
    <property type="entry name" value="S-adenosyl-L-methionine-dependent methyltransferases"/>
    <property type="match status" value="1"/>
</dbReference>
<evidence type="ECO:0000313" key="3">
    <source>
        <dbReference type="Proteomes" id="UP001500359"/>
    </source>
</evidence>
<organism evidence="2 3">
    <name type="scientific">Aliiglaciecola litoralis</name>
    <dbReference type="NCBI Taxonomy" id="582857"/>
    <lineage>
        <taxon>Bacteria</taxon>
        <taxon>Pseudomonadati</taxon>
        <taxon>Pseudomonadota</taxon>
        <taxon>Gammaproteobacteria</taxon>
        <taxon>Alteromonadales</taxon>
        <taxon>Alteromonadaceae</taxon>
        <taxon>Aliiglaciecola</taxon>
    </lineage>
</organism>
<sequence>MSKQEKWSDYWQNEGATGEVFVNKDGHKHSALKQFWQHQVANLTSGDSLIDLACGAGSIFADLPEQHGLALSAADLSAVALQHLVAKFPQVETTVCSADDLPFDDNQFDMVVSQFGIEYAGPEAFMEAYRILKPGGRMTVLCHIQDGYIDSKNKMELVGAELAHALNFVARAKQVTAAVFANQPDEITVAMDEFVSVEPLLAASVNKSSSGPHVHLYNGFKQLFMKRQAYTQQDILDWLDGMDQEIQKSIERLTSMRKAAQSESNMQAIAERLGKPNQQVDYKPLVLPDHNLPVAWHFELIKAD</sequence>
<comment type="caution">
    <text evidence="2">The sequence shown here is derived from an EMBL/GenBank/DDBJ whole genome shotgun (WGS) entry which is preliminary data.</text>
</comment>
<gene>
    <name evidence="2" type="ORF">GCM10009114_24460</name>
</gene>
<protein>
    <recommendedName>
        <fullName evidence="1">Methyltransferase domain-containing protein</fullName>
    </recommendedName>
</protein>
<evidence type="ECO:0000313" key="2">
    <source>
        <dbReference type="EMBL" id="GAA0857699.1"/>
    </source>
</evidence>
<keyword evidence="3" id="KW-1185">Reference proteome</keyword>
<accession>A0ABP3X1B0</accession>
<dbReference type="CDD" id="cd02440">
    <property type="entry name" value="AdoMet_MTases"/>
    <property type="match status" value="1"/>
</dbReference>
<dbReference type="RefSeq" id="WP_343860373.1">
    <property type="nucleotide sequence ID" value="NZ_BAAAFD010000007.1"/>
</dbReference>
<dbReference type="Proteomes" id="UP001500359">
    <property type="component" value="Unassembled WGS sequence"/>
</dbReference>
<dbReference type="InterPro" id="IPR050508">
    <property type="entry name" value="Methyltransf_Superfamily"/>
</dbReference>
<feature type="domain" description="Methyltransferase" evidence="1">
    <location>
        <begin position="50"/>
        <end position="136"/>
    </location>
</feature>
<dbReference type="InterPro" id="IPR041698">
    <property type="entry name" value="Methyltransf_25"/>
</dbReference>
<name>A0ABP3X1B0_9ALTE</name>
<reference evidence="3" key="1">
    <citation type="journal article" date="2019" name="Int. J. Syst. Evol. Microbiol.">
        <title>The Global Catalogue of Microorganisms (GCM) 10K type strain sequencing project: providing services to taxonomists for standard genome sequencing and annotation.</title>
        <authorList>
            <consortium name="The Broad Institute Genomics Platform"/>
            <consortium name="The Broad Institute Genome Sequencing Center for Infectious Disease"/>
            <person name="Wu L."/>
            <person name="Ma J."/>
        </authorList>
    </citation>
    <scope>NUCLEOTIDE SEQUENCE [LARGE SCALE GENOMIC DNA]</scope>
    <source>
        <strain evidence="3">JCM 15896</strain>
    </source>
</reference>
<dbReference type="PANTHER" id="PTHR42912">
    <property type="entry name" value="METHYLTRANSFERASE"/>
    <property type="match status" value="1"/>
</dbReference>
<dbReference type="Pfam" id="PF13649">
    <property type="entry name" value="Methyltransf_25"/>
    <property type="match status" value="1"/>
</dbReference>